<sequence length="166" mass="18143" precursor="true">MKKKFLALLLLVNGCLFIVACSNNIVEKPSENSTESVLPTIQEQSMSKENVISIFTSEEKNRNCTVTDCVVTKDSAYGLNGIVQYTDKDGNPSCLAFVKDSVSCPIGLDADNSSYIADDSNLVYQGDGIVTLSLRNAVKDVVKDYTVEFKCDETGIDFTISSVERK</sequence>
<organism evidence="2 3">
    <name type="scientific">Lachnoclostridium phytofermentans (strain ATCC 700394 / DSM 18823 / ISDg)</name>
    <name type="common">Clostridium phytofermentans</name>
    <dbReference type="NCBI Taxonomy" id="357809"/>
    <lineage>
        <taxon>Bacteria</taxon>
        <taxon>Bacillati</taxon>
        <taxon>Bacillota</taxon>
        <taxon>Clostridia</taxon>
        <taxon>Lachnospirales</taxon>
        <taxon>Lachnospiraceae</taxon>
    </lineage>
</organism>
<reference evidence="3" key="1">
    <citation type="submission" date="2007-11" db="EMBL/GenBank/DDBJ databases">
        <title>Complete genome sequence of Clostridium phytofermentans ISDg.</title>
        <authorList>
            <person name="Leschine S.B."/>
            <person name="Warnick T.A."/>
            <person name="Blanchard J.L."/>
            <person name="Schnell D.J."/>
            <person name="Petit E.L."/>
            <person name="LaTouf W.G."/>
            <person name="Copeland A."/>
            <person name="Lucas S."/>
            <person name="Lapidus A."/>
            <person name="Barry K."/>
            <person name="Glavina del Rio T."/>
            <person name="Dalin E."/>
            <person name="Tice H."/>
            <person name="Pitluck S."/>
            <person name="Kiss H."/>
            <person name="Brettin T."/>
            <person name="Bruce D."/>
            <person name="Detter J.C."/>
            <person name="Han C."/>
            <person name="Kuske C."/>
            <person name="Schmutz J."/>
            <person name="Larimer F."/>
            <person name="Land M."/>
            <person name="Hauser L."/>
            <person name="Kyrpides N."/>
            <person name="Kim E.A."/>
            <person name="Richardson P."/>
        </authorList>
    </citation>
    <scope>NUCLEOTIDE SEQUENCE [LARGE SCALE GENOMIC DNA]</scope>
    <source>
        <strain evidence="3">ATCC 700394 / DSM 18823 / ISDg</strain>
    </source>
</reference>
<evidence type="ECO:0008006" key="4">
    <source>
        <dbReference type="Google" id="ProtNLM"/>
    </source>
</evidence>
<dbReference type="PROSITE" id="PS51257">
    <property type="entry name" value="PROKAR_LIPOPROTEIN"/>
    <property type="match status" value="1"/>
</dbReference>
<accession>A9KRV8</accession>
<evidence type="ECO:0000256" key="1">
    <source>
        <dbReference type="SAM" id="SignalP"/>
    </source>
</evidence>
<gene>
    <name evidence="2" type="ordered locus">Cphy_3248</name>
</gene>
<dbReference type="Proteomes" id="UP000000370">
    <property type="component" value="Chromosome"/>
</dbReference>
<dbReference type="AlphaFoldDB" id="A9KRV8"/>
<name>A9KRV8_LACP7</name>
<evidence type="ECO:0000313" key="2">
    <source>
        <dbReference type="EMBL" id="ABX43602.1"/>
    </source>
</evidence>
<dbReference type="HOGENOM" id="CLU_1599865_0_0_9"/>
<keyword evidence="1" id="KW-0732">Signal</keyword>
<dbReference type="RefSeq" id="WP_012201252.1">
    <property type="nucleotide sequence ID" value="NC_010001.1"/>
</dbReference>
<evidence type="ECO:0000313" key="3">
    <source>
        <dbReference type="Proteomes" id="UP000000370"/>
    </source>
</evidence>
<protein>
    <recommendedName>
        <fullName evidence="4">Lipoprotein</fullName>
    </recommendedName>
</protein>
<keyword evidence="3" id="KW-1185">Reference proteome</keyword>
<dbReference type="KEGG" id="cpy:Cphy_3248"/>
<proteinExistence type="predicted"/>
<feature type="chain" id="PRO_5038849183" description="Lipoprotein" evidence="1">
    <location>
        <begin position="21"/>
        <end position="166"/>
    </location>
</feature>
<dbReference type="EMBL" id="CP000885">
    <property type="protein sequence ID" value="ABX43602.1"/>
    <property type="molecule type" value="Genomic_DNA"/>
</dbReference>
<feature type="signal peptide" evidence="1">
    <location>
        <begin position="1"/>
        <end position="20"/>
    </location>
</feature>